<dbReference type="Proteomes" id="UP000322983">
    <property type="component" value="Chromosome"/>
</dbReference>
<sequence>MNTQVNEGVLFSTSYEEAINRALSQVSGFRAKPVLQDCSATLFPLYAYKVTLEYDFPNDKRTRTLTTTLYLNSEGEEVKVKGDPSFEVPFSVKYVNQGAPPEPKVIETAKREIPSSAELLSSKIEEMKQLWYPSSFTFLFSVGITTAEVNVNGQTKVNIAPLKRDSVFSLVKSEFNLDDESKIEIKDRGDGYVVTYSDENWNGILELNKVGVIVSKELKITERHAVSIVEKKVNGRALLTKGEFIVYAEDNTTLYKCKVDPHTGDASCERIGIPSAKVKEDAQTFFLNNMLSNPSVINVEFSEKGWNVKGSGETGVMEFIVKHDGSSVKPKFINVNEKFGELWGRKEFPGCEVKSTLMKDSIQVSVSDGNMDHVVVLSLEGKVKERRDSITDSYAVKLAYKTMGQVSGCSEKVVRRDHVIVDLLCNGKHHLVKLSEEGEVKGTLDVVDVSSLIGAQKFNHVISAGYKDKGVVVKVEEDNEFRYILFSPQGEKLKEDTCSKGFLSKVKCVKQELEYRPSTQDPVDIID</sequence>
<evidence type="ECO:0000313" key="2">
    <source>
        <dbReference type="Proteomes" id="UP000322983"/>
    </source>
</evidence>
<evidence type="ECO:0000313" key="1">
    <source>
        <dbReference type="EMBL" id="BBG23082.1"/>
    </source>
</evidence>
<dbReference type="GeneID" id="41714241"/>
<dbReference type="EMBL" id="AP018929">
    <property type="protein sequence ID" value="BBG23082.1"/>
    <property type="molecule type" value="Genomic_DNA"/>
</dbReference>
<proteinExistence type="predicted"/>
<keyword evidence="2" id="KW-1185">Reference proteome</keyword>
<dbReference type="AlphaFoldDB" id="A0A510DSC9"/>
<dbReference type="STRING" id="1294262.GCA_001316085_02271"/>
<organism evidence="1 2">
    <name type="scientific">Sulfuracidifex tepidarius</name>
    <dbReference type="NCBI Taxonomy" id="1294262"/>
    <lineage>
        <taxon>Archaea</taxon>
        <taxon>Thermoproteota</taxon>
        <taxon>Thermoprotei</taxon>
        <taxon>Sulfolobales</taxon>
        <taxon>Sulfolobaceae</taxon>
        <taxon>Sulfuracidifex</taxon>
    </lineage>
</organism>
<dbReference type="KEGG" id="step:IC006_0366"/>
<dbReference type="OrthoDB" id="377655at2157"/>
<name>A0A510DSC9_9CREN</name>
<protein>
    <submittedName>
        <fullName evidence="1">Uncharacterized protein</fullName>
    </submittedName>
</protein>
<gene>
    <name evidence="1" type="ORF">IC006_0366</name>
</gene>
<dbReference type="RefSeq" id="WP_149528253.1">
    <property type="nucleotide sequence ID" value="NZ_AP018929.1"/>
</dbReference>
<reference evidence="1 2" key="1">
    <citation type="journal article" date="2020" name="Int. J. Syst. Evol. Microbiol.">
        <title>Sulfuracidifex tepidarius gen. nov., sp. nov. and transfer of Sulfolobus metallicus Huber and Stetter 1992 to the genus Sulfuracidifex as Sulfuracidifex metallicus comb. nov.</title>
        <authorList>
            <person name="Itoh T."/>
            <person name="Miura T."/>
            <person name="Sakai H.D."/>
            <person name="Kato S."/>
            <person name="Ohkuma M."/>
            <person name="Takashina T."/>
        </authorList>
    </citation>
    <scope>NUCLEOTIDE SEQUENCE [LARGE SCALE GENOMIC DNA]</scope>
    <source>
        <strain evidence="1 2">IC-006</strain>
    </source>
</reference>
<accession>A0A510DSC9</accession>